<dbReference type="SMART" id="SM00631">
    <property type="entry name" value="Zn_pept"/>
    <property type="match status" value="1"/>
</dbReference>
<dbReference type="PANTHER" id="PTHR11705">
    <property type="entry name" value="PROTEASE FAMILY M14 CARBOXYPEPTIDASE A,B"/>
    <property type="match status" value="1"/>
</dbReference>
<dbReference type="AlphaFoldDB" id="A0A8S1DN97"/>
<dbReference type="GO" id="GO:0005615">
    <property type="term" value="C:extracellular space"/>
    <property type="evidence" value="ECO:0007669"/>
    <property type="project" value="TreeGrafter"/>
</dbReference>
<evidence type="ECO:0000256" key="3">
    <source>
        <dbReference type="ARBA" id="ARBA00022645"/>
    </source>
</evidence>
<keyword evidence="3" id="KW-0121">Carboxypeptidase</keyword>
<dbReference type="GO" id="GO:0004181">
    <property type="term" value="F:metallocarboxypeptidase activity"/>
    <property type="evidence" value="ECO:0007669"/>
    <property type="project" value="InterPro"/>
</dbReference>
<dbReference type="Gene3D" id="3.30.70.340">
    <property type="entry name" value="Metallocarboxypeptidase-like"/>
    <property type="match status" value="1"/>
</dbReference>
<keyword evidence="15" id="KW-1185">Reference proteome</keyword>
<comment type="similarity">
    <text evidence="2 11">Belongs to the peptidase M14 family.</text>
</comment>
<dbReference type="PANTHER" id="PTHR11705:SF140">
    <property type="entry name" value="FI02848P-RELATED"/>
    <property type="match status" value="1"/>
</dbReference>
<feature type="active site" description="Proton donor/acceptor" evidence="11">
    <location>
        <position position="372"/>
    </location>
</feature>
<feature type="chain" id="PRO_5035832529" description="Peptidase M14 domain-containing protein" evidence="12">
    <location>
        <begin position="19"/>
        <end position="409"/>
    </location>
</feature>
<evidence type="ECO:0000256" key="1">
    <source>
        <dbReference type="ARBA" id="ARBA00001947"/>
    </source>
</evidence>
<dbReference type="InterPro" id="IPR036990">
    <property type="entry name" value="M14A-like_propep"/>
</dbReference>
<dbReference type="OrthoDB" id="3626597at2759"/>
<dbReference type="PRINTS" id="PR00765">
    <property type="entry name" value="CRBOXYPTASEA"/>
</dbReference>
<dbReference type="EMBL" id="CADEPI010000274">
    <property type="protein sequence ID" value="CAB3382513.1"/>
    <property type="molecule type" value="Genomic_DNA"/>
</dbReference>
<evidence type="ECO:0000313" key="15">
    <source>
        <dbReference type="Proteomes" id="UP000494165"/>
    </source>
</evidence>
<keyword evidence="8" id="KW-0862">Zinc</keyword>
<dbReference type="SUPFAM" id="SSF54897">
    <property type="entry name" value="Protease propeptides/inhibitors"/>
    <property type="match status" value="1"/>
</dbReference>
<keyword evidence="9" id="KW-0482">Metalloprotease</keyword>
<evidence type="ECO:0000256" key="2">
    <source>
        <dbReference type="ARBA" id="ARBA00005988"/>
    </source>
</evidence>
<evidence type="ECO:0000313" key="14">
    <source>
        <dbReference type="EMBL" id="CAB3382513.1"/>
    </source>
</evidence>
<feature type="signal peptide" evidence="12">
    <location>
        <begin position="1"/>
        <end position="18"/>
    </location>
</feature>
<organism evidence="14 15">
    <name type="scientific">Cloeon dipterum</name>
    <dbReference type="NCBI Taxonomy" id="197152"/>
    <lineage>
        <taxon>Eukaryota</taxon>
        <taxon>Metazoa</taxon>
        <taxon>Ecdysozoa</taxon>
        <taxon>Arthropoda</taxon>
        <taxon>Hexapoda</taxon>
        <taxon>Insecta</taxon>
        <taxon>Pterygota</taxon>
        <taxon>Palaeoptera</taxon>
        <taxon>Ephemeroptera</taxon>
        <taxon>Pisciforma</taxon>
        <taxon>Baetidae</taxon>
        <taxon>Cloeon</taxon>
    </lineage>
</organism>
<evidence type="ECO:0000256" key="11">
    <source>
        <dbReference type="PROSITE-ProRule" id="PRU01379"/>
    </source>
</evidence>
<dbReference type="Gene3D" id="3.40.630.10">
    <property type="entry name" value="Zn peptidases"/>
    <property type="match status" value="1"/>
</dbReference>
<accession>A0A8S1DN97</accession>
<evidence type="ECO:0000256" key="8">
    <source>
        <dbReference type="ARBA" id="ARBA00022833"/>
    </source>
</evidence>
<keyword evidence="4" id="KW-0645">Protease</keyword>
<keyword evidence="6 12" id="KW-0732">Signal</keyword>
<dbReference type="Proteomes" id="UP000494165">
    <property type="component" value="Unassembled WGS sequence"/>
</dbReference>
<comment type="caution">
    <text evidence="14">The sequence shown here is derived from an EMBL/GenBank/DDBJ whole genome shotgun (WGS) entry which is preliminary data.</text>
</comment>
<dbReference type="InterPro" id="IPR000834">
    <property type="entry name" value="Peptidase_M14"/>
</dbReference>
<feature type="domain" description="Peptidase M14" evidence="13">
    <location>
        <begin position="119"/>
        <end position="406"/>
    </location>
</feature>
<evidence type="ECO:0000259" key="13">
    <source>
        <dbReference type="PROSITE" id="PS52035"/>
    </source>
</evidence>
<dbReference type="SUPFAM" id="SSF53187">
    <property type="entry name" value="Zn-dependent exopeptidases"/>
    <property type="match status" value="1"/>
</dbReference>
<dbReference type="Pfam" id="PF00246">
    <property type="entry name" value="Peptidase_M14"/>
    <property type="match status" value="1"/>
</dbReference>
<dbReference type="PROSITE" id="PS00132">
    <property type="entry name" value="CARBOXYPEPT_ZN_1"/>
    <property type="match status" value="1"/>
</dbReference>
<dbReference type="FunFam" id="3.40.630.10:FF:000084">
    <property type="entry name" value="Carboxypeptidase B2"/>
    <property type="match status" value="1"/>
</dbReference>
<keyword evidence="7" id="KW-0378">Hydrolase</keyword>
<dbReference type="GO" id="GO:0008270">
    <property type="term" value="F:zinc ion binding"/>
    <property type="evidence" value="ECO:0007669"/>
    <property type="project" value="InterPro"/>
</dbReference>
<evidence type="ECO:0000256" key="7">
    <source>
        <dbReference type="ARBA" id="ARBA00022801"/>
    </source>
</evidence>
<proteinExistence type="inferred from homology"/>
<dbReference type="PROSITE" id="PS52035">
    <property type="entry name" value="PEPTIDASE_M14"/>
    <property type="match status" value="1"/>
</dbReference>
<protein>
    <recommendedName>
        <fullName evidence="13">Peptidase M14 domain-containing protein</fullName>
    </recommendedName>
</protein>
<name>A0A8S1DN97_9INSE</name>
<evidence type="ECO:0000256" key="12">
    <source>
        <dbReference type="SAM" id="SignalP"/>
    </source>
</evidence>
<evidence type="ECO:0000256" key="9">
    <source>
        <dbReference type="ARBA" id="ARBA00023049"/>
    </source>
</evidence>
<keyword evidence="10" id="KW-1015">Disulfide bond</keyword>
<gene>
    <name evidence="14" type="ORF">CLODIP_2_CD03770</name>
</gene>
<dbReference type="GO" id="GO:0006508">
    <property type="term" value="P:proteolysis"/>
    <property type="evidence" value="ECO:0007669"/>
    <property type="project" value="UniProtKB-KW"/>
</dbReference>
<evidence type="ECO:0000256" key="4">
    <source>
        <dbReference type="ARBA" id="ARBA00022670"/>
    </source>
</evidence>
<keyword evidence="5" id="KW-0479">Metal-binding</keyword>
<dbReference type="Pfam" id="PF02244">
    <property type="entry name" value="Propep_M14"/>
    <property type="match status" value="1"/>
</dbReference>
<evidence type="ECO:0000256" key="10">
    <source>
        <dbReference type="ARBA" id="ARBA00023157"/>
    </source>
</evidence>
<reference evidence="14 15" key="1">
    <citation type="submission" date="2020-04" db="EMBL/GenBank/DDBJ databases">
        <authorList>
            <person name="Alioto T."/>
            <person name="Alioto T."/>
            <person name="Gomez Garrido J."/>
        </authorList>
    </citation>
    <scope>NUCLEOTIDE SEQUENCE [LARGE SCALE GENOMIC DNA]</scope>
</reference>
<dbReference type="InterPro" id="IPR057246">
    <property type="entry name" value="CARBOXYPEPT_ZN_1"/>
</dbReference>
<sequence>MRSLFSIVLLMVLGSALAYKSYSGYQVLKSAPLTAASMPYINRLSKHFDFWGTPGVGRPATVMVSPEQAPLVVAAFNRMRISHEVLIPDLGPEVERERLEREALEVAHSMKPREAVYDRYMSCQEIHHYMRDLSAAYPEIATGIIFANGTEGHKVKGIKISNGNVGQKALWFDCAIHAREWITPPVCLRIIDEVIADPALRDLADWYILPVANPDGYNYSITTDRFWRKTRSPNPDPDCPGTDPNRNFDFLWDAGNPTDYCSEVYPGTNAFSEPEVSGIGNFILDIADSLVLYVAIHSYGEQILYPYGHTVEPVPNVDQLIAAGTASADAIAAVAGTTYTVENSASGLYFTYGASDDFAYGRGAVQYAYTFELSGGGSAGFDPPASLIQPVVDEVWPGIKALVDYVLAN</sequence>
<evidence type="ECO:0000256" key="5">
    <source>
        <dbReference type="ARBA" id="ARBA00022723"/>
    </source>
</evidence>
<evidence type="ECO:0000256" key="6">
    <source>
        <dbReference type="ARBA" id="ARBA00022729"/>
    </source>
</evidence>
<dbReference type="InterPro" id="IPR003146">
    <property type="entry name" value="M14A_act_pep"/>
</dbReference>
<comment type="cofactor">
    <cofactor evidence="1">
        <name>Zn(2+)</name>
        <dbReference type="ChEBI" id="CHEBI:29105"/>
    </cofactor>
</comment>